<dbReference type="NCBIfam" id="TIGR00234">
    <property type="entry name" value="tyrS"/>
    <property type="match status" value="1"/>
</dbReference>
<evidence type="ECO:0000256" key="11">
    <source>
        <dbReference type="HAMAP-Rule" id="MF_02006"/>
    </source>
</evidence>
<evidence type="ECO:0000256" key="5">
    <source>
        <dbReference type="ARBA" id="ARBA00022840"/>
    </source>
</evidence>
<dbReference type="PANTHER" id="PTHR11766">
    <property type="entry name" value="TYROSYL-TRNA SYNTHETASE"/>
    <property type="match status" value="1"/>
</dbReference>
<comment type="subcellular location">
    <subcellularLocation>
        <location evidence="1 11">Cytoplasm</location>
    </subcellularLocation>
</comment>
<evidence type="ECO:0000256" key="10">
    <source>
        <dbReference type="ARBA" id="ARBA00060965"/>
    </source>
</evidence>
<comment type="similarity">
    <text evidence="10 11">Belongs to the class-I aminoacyl-tRNA synthetase family. TyrS type 1 subfamily.</text>
</comment>
<dbReference type="PANTHER" id="PTHR11766:SF0">
    <property type="entry name" value="TYROSINE--TRNA LIGASE, MITOCHONDRIAL"/>
    <property type="match status" value="1"/>
</dbReference>
<dbReference type="Gene3D" id="3.10.290.10">
    <property type="entry name" value="RNA-binding S4 domain"/>
    <property type="match status" value="1"/>
</dbReference>
<accession>A0A1I5FS44</accession>
<dbReference type="GO" id="GO:0005524">
    <property type="term" value="F:ATP binding"/>
    <property type="evidence" value="ECO:0007669"/>
    <property type="project" value="UniProtKB-UniRule"/>
</dbReference>
<dbReference type="GO" id="GO:0003723">
    <property type="term" value="F:RNA binding"/>
    <property type="evidence" value="ECO:0007669"/>
    <property type="project" value="UniProtKB-KW"/>
</dbReference>
<dbReference type="HAMAP" id="MF_02006">
    <property type="entry name" value="Tyr_tRNA_synth_type1"/>
    <property type="match status" value="1"/>
</dbReference>
<evidence type="ECO:0000313" key="14">
    <source>
        <dbReference type="EMBL" id="SFO26572.1"/>
    </source>
</evidence>
<dbReference type="InterPro" id="IPR024088">
    <property type="entry name" value="Tyr-tRNA-ligase_bac-type"/>
</dbReference>
<dbReference type="RefSeq" id="WP_090071661.1">
    <property type="nucleotide sequence ID" value="NZ_FOVR01000004.1"/>
</dbReference>
<feature type="binding site" evidence="11">
    <location>
        <position position="180"/>
    </location>
    <ligand>
        <name>L-tyrosine</name>
        <dbReference type="ChEBI" id="CHEBI:58315"/>
    </ligand>
</feature>
<dbReference type="GO" id="GO:0042803">
    <property type="term" value="F:protein homodimerization activity"/>
    <property type="evidence" value="ECO:0007669"/>
    <property type="project" value="UniProtKB-ARBA"/>
</dbReference>
<name>A0A1I5FS44_9HYPH</name>
<evidence type="ECO:0000259" key="13">
    <source>
        <dbReference type="Pfam" id="PF22421"/>
    </source>
</evidence>
<dbReference type="OrthoDB" id="9804243at2"/>
<dbReference type="Gene3D" id="1.10.240.10">
    <property type="entry name" value="Tyrosyl-Transfer RNA Synthetase"/>
    <property type="match status" value="1"/>
</dbReference>
<dbReference type="PRINTS" id="PR01040">
    <property type="entry name" value="TRNASYNTHTYR"/>
</dbReference>
<feature type="domain" description="Tyrosine--tRNA ligase SYY-like C-terminal" evidence="13">
    <location>
        <begin position="335"/>
        <end position="415"/>
    </location>
</feature>
<dbReference type="FunFam" id="1.10.240.10:FF:000001">
    <property type="entry name" value="Tyrosine--tRNA ligase"/>
    <property type="match status" value="1"/>
</dbReference>
<dbReference type="SUPFAM" id="SSF52374">
    <property type="entry name" value="Nucleotidylyl transferase"/>
    <property type="match status" value="1"/>
</dbReference>
<evidence type="ECO:0000313" key="15">
    <source>
        <dbReference type="Proteomes" id="UP000199236"/>
    </source>
</evidence>
<dbReference type="AlphaFoldDB" id="A0A1I5FS44"/>
<dbReference type="EC" id="6.1.1.1" evidence="11"/>
<dbReference type="Pfam" id="PF00579">
    <property type="entry name" value="tRNA-synt_1b"/>
    <property type="match status" value="1"/>
</dbReference>
<evidence type="ECO:0000256" key="7">
    <source>
        <dbReference type="ARBA" id="ARBA00022917"/>
    </source>
</evidence>
<dbReference type="FunFam" id="3.40.50.620:FF:000008">
    <property type="entry name" value="Tyrosine--tRNA ligase"/>
    <property type="match status" value="1"/>
</dbReference>
<comment type="function">
    <text evidence="11">Catalyzes the attachment of tyrosine to tRNA(Tyr) in a two-step reaction: tyrosine is first activated by ATP to form Tyr-AMP and then transferred to the acceptor end of tRNA(Tyr).</text>
</comment>
<keyword evidence="8 11" id="KW-0030">Aminoacyl-tRNA synthetase</keyword>
<dbReference type="InterPro" id="IPR002305">
    <property type="entry name" value="aa-tRNA-synth_Ic"/>
</dbReference>
<dbReference type="GO" id="GO:0004831">
    <property type="term" value="F:tyrosine-tRNA ligase activity"/>
    <property type="evidence" value="ECO:0007669"/>
    <property type="project" value="UniProtKB-UniRule"/>
</dbReference>
<keyword evidence="3 11" id="KW-0436">Ligase</keyword>
<feature type="short sequence motif" description="'KMSKS' region" evidence="11">
    <location>
        <begin position="236"/>
        <end position="240"/>
    </location>
</feature>
<dbReference type="InterPro" id="IPR054608">
    <property type="entry name" value="SYY-like_C"/>
</dbReference>
<sequence length="418" mass="46367">MTAFKSEFLHTLSERGFIHQCSDPEGLDKLFSTETVTAYVGYDCTAPSVHVGNLVSMMILHWMQKTGHRPIALMGGGTTMVGDPSGRDETRQLLTPEKIQSNKESIREVFSKLLDFGDGPTDAVQEDNANWLLDLNYVEFLRDIGSRVSVNQMLARDSVRLRLEREQALSFLEFNYMLLQAYDYTQLNKRYGCRLQMGGSDQWGNIVSGIDLCRRLNNAECYALTVPLITKSDGSKMGKSVSGAIWLRGDMYSPYDYWQFWRNVSDADVGRFLRLYTTLPIDEIKRLEVLEGNELNEAKKILATEATALIHSRVDADNAAETAFKTFEAGQAAAANLPTIEVPERDLDAGIGILSAFVTAGLAKSNGDARRSIKGGALKLNDETVTDDSLALTKANLNEDGVIKLSMGKKKHVLLKLS</sequence>
<dbReference type="InterPro" id="IPR036986">
    <property type="entry name" value="S4_RNA-bd_sf"/>
</dbReference>
<evidence type="ECO:0000256" key="3">
    <source>
        <dbReference type="ARBA" id="ARBA00022598"/>
    </source>
</evidence>
<comment type="catalytic activity">
    <reaction evidence="9 11">
        <text>tRNA(Tyr) + L-tyrosine + ATP = L-tyrosyl-tRNA(Tyr) + AMP + diphosphate + H(+)</text>
        <dbReference type="Rhea" id="RHEA:10220"/>
        <dbReference type="Rhea" id="RHEA-COMP:9706"/>
        <dbReference type="Rhea" id="RHEA-COMP:9707"/>
        <dbReference type="ChEBI" id="CHEBI:15378"/>
        <dbReference type="ChEBI" id="CHEBI:30616"/>
        <dbReference type="ChEBI" id="CHEBI:33019"/>
        <dbReference type="ChEBI" id="CHEBI:58315"/>
        <dbReference type="ChEBI" id="CHEBI:78442"/>
        <dbReference type="ChEBI" id="CHEBI:78536"/>
        <dbReference type="ChEBI" id="CHEBI:456215"/>
        <dbReference type="EC" id="6.1.1.1"/>
    </reaction>
</comment>
<protein>
    <recommendedName>
        <fullName evidence="11">Tyrosine--tRNA ligase</fullName>
        <ecNumber evidence="11">6.1.1.1</ecNumber>
    </recommendedName>
    <alternativeName>
        <fullName evidence="11">Tyrosyl-tRNA synthetase</fullName>
        <shortName evidence="11">TyrRS</shortName>
    </alternativeName>
</protein>
<feature type="binding site" evidence="11">
    <location>
        <position position="39"/>
    </location>
    <ligand>
        <name>L-tyrosine</name>
        <dbReference type="ChEBI" id="CHEBI:58315"/>
    </ligand>
</feature>
<keyword evidence="4 11" id="KW-0547">Nucleotide-binding</keyword>
<evidence type="ECO:0000256" key="1">
    <source>
        <dbReference type="ARBA" id="ARBA00004496"/>
    </source>
</evidence>
<dbReference type="Pfam" id="PF22421">
    <property type="entry name" value="SYY_C-terminal"/>
    <property type="match status" value="1"/>
</dbReference>
<proteinExistence type="inferred from homology"/>
<evidence type="ECO:0000256" key="9">
    <source>
        <dbReference type="ARBA" id="ARBA00048248"/>
    </source>
</evidence>
<organism evidence="14 15">
    <name type="scientific">Cohaesibacter marisflavi</name>
    <dbReference type="NCBI Taxonomy" id="655353"/>
    <lineage>
        <taxon>Bacteria</taxon>
        <taxon>Pseudomonadati</taxon>
        <taxon>Pseudomonadota</taxon>
        <taxon>Alphaproteobacteria</taxon>
        <taxon>Hyphomicrobiales</taxon>
        <taxon>Cohaesibacteraceae</taxon>
    </lineage>
</organism>
<keyword evidence="6 12" id="KW-0694">RNA-binding</keyword>
<keyword evidence="5 11" id="KW-0067">ATP-binding</keyword>
<feature type="binding site" evidence="11">
    <location>
        <position position="239"/>
    </location>
    <ligand>
        <name>ATP</name>
        <dbReference type="ChEBI" id="CHEBI:30616"/>
    </ligand>
</feature>
<dbReference type="Proteomes" id="UP000199236">
    <property type="component" value="Unassembled WGS sequence"/>
</dbReference>
<keyword evidence="2 11" id="KW-0963">Cytoplasm</keyword>
<evidence type="ECO:0000256" key="4">
    <source>
        <dbReference type="ARBA" id="ARBA00022741"/>
    </source>
</evidence>
<dbReference type="STRING" id="655353.SAMN04488056_104182"/>
<dbReference type="InterPro" id="IPR024107">
    <property type="entry name" value="Tyr-tRNA-ligase_bac_1"/>
</dbReference>
<reference evidence="14 15" key="1">
    <citation type="submission" date="2016-10" db="EMBL/GenBank/DDBJ databases">
        <authorList>
            <person name="de Groot N.N."/>
        </authorList>
    </citation>
    <scope>NUCLEOTIDE SEQUENCE [LARGE SCALE GENOMIC DNA]</scope>
    <source>
        <strain evidence="14 15">CGMCC 1.9157</strain>
    </source>
</reference>
<evidence type="ECO:0000256" key="8">
    <source>
        <dbReference type="ARBA" id="ARBA00023146"/>
    </source>
</evidence>
<dbReference type="GO" id="GO:0006437">
    <property type="term" value="P:tyrosyl-tRNA aminoacylation"/>
    <property type="evidence" value="ECO:0007669"/>
    <property type="project" value="UniProtKB-UniRule"/>
</dbReference>
<dbReference type="InterPro" id="IPR014729">
    <property type="entry name" value="Rossmann-like_a/b/a_fold"/>
</dbReference>
<evidence type="ECO:0000256" key="12">
    <source>
        <dbReference type="PROSITE-ProRule" id="PRU00182"/>
    </source>
</evidence>
<dbReference type="Gene3D" id="3.40.50.620">
    <property type="entry name" value="HUPs"/>
    <property type="match status" value="1"/>
</dbReference>
<dbReference type="CDD" id="cd00805">
    <property type="entry name" value="TyrRS_core"/>
    <property type="match status" value="1"/>
</dbReference>
<evidence type="ECO:0000256" key="2">
    <source>
        <dbReference type="ARBA" id="ARBA00022490"/>
    </source>
</evidence>
<gene>
    <name evidence="11" type="primary">tyrS</name>
    <name evidence="14" type="ORF">SAMN04488056_104182</name>
</gene>
<dbReference type="PROSITE" id="PS50889">
    <property type="entry name" value="S4"/>
    <property type="match status" value="1"/>
</dbReference>
<dbReference type="InterPro" id="IPR002307">
    <property type="entry name" value="Tyr-tRNA-ligase"/>
</dbReference>
<evidence type="ECO:0000256" key="6">
    <source>
        <dbReference type="ARBA" id="ARBA00022884"/>
    </source>
</evidence>
<comment type="subunit">
    <text evidence="11">Homodimer.</text>
</comment>
<comment type="caution">
    <text evidence="11">Lacks conserved residue(s) required for the propagation of feature annotation.</text>
</comment>
<dbReference type="EMBL" id="FOVR01000004">
    <property type="protein sequence ID" value="SFO26572.1"/>
    <property type="molecule type" value="Genomic_DNA"/>
</dbReference>
<keyword evidence="15" id="KW-1185">Reference proteome</keyword>
<dbReference type="SUPFAM" id="SSF55174">
    <property type="entry name" value="Alpha-L RNA-binding motif"/>
    <property type="match status" value="1"/>
</dbReference>
<keyword evidence="7 11" id="KW-0648">Protein biosynthesis</keyword>
<dbReference type="GO" id="GO:0005829">
    <property type="term" value="C:cytosol"/>
    <property type="evidence" value="ECO:0007669"/>
    <property type="project" value="TreeGrafter"/>
</dbReference>
<feature type="binding site" evidence="11">
    <location>
        <position position="176"/>
    </location>
    <ligand>
        <name>L-tyrosine</name>
        <dbReference type="ChEBI" id="CHEBI:58315"/>
    </ligand>
</feature>